<dbReference type="Pfam" id="PF00226">
    <property type="entry name" value="DnaJ"/>
    <property type="match status" value="1"/>
</dbReference>
<feature type="domain" description="J" evidence="8">
    <location>
        <begin position="39"/>
        <end position="104"/>
    </location>
</feature>
<dbReference type="OrthoDB" id="20267at2759"/>
<evidence type="ECO:0000256" key="5">
    <source>
        <dbReference type="ARBA" id="ARBA00023186"/>
    </source>
</evidence>
<protein>
    <recommendedName>
        <fullName evidence="8">J domain-containing protein</fullName>
    </recommendedName>
</protein>
<dbReference type="CDD" id="cd06257">
    <property type="entry name" value="DnaJ"/>
    <property type="match status" value="1"/>
</dbReference>
<evidence type="ECO:0000256" key="4">
    <source>
        <dbReference type="ARBA" id="ARBA00023136"/>
    </source>
</evidence>
<feature type="transmembrane region" description="Helical" evidence="6">
    <location>
        <begin position="195"/>
        <end position="218"/>
    </location>
</feature>
<dbReference type="Proteomes" id="UP000695562">
    <property type="component" value="Unassembled WGS sequence"/>
</dbReference>
<evidence type="ECO:0000259" key="8">
    <source>
        <dbReference type="PROSITE" id="PS50076"/>
    </source>
</evidence>
<keyword evidence="10" id="KW-1185">Reference proteome</keyword>
<proteinExistence type="predicted"/>
<accession>A0A8J4V222</accession>
<dbReference type="PROSITE" id="PS50076">
    <property type="entry name" value="DNAJ_2"/>
    <property type="match status" value="1"/>
</dbReference>
<reference evidence="9" key="1">
    <citation type="submission" date="2020-01" db="EMBL/GenBank/DDBJ databases">
        <title>Development of genomics and gene disruption for Polysphondylium violaceum indicates a role for the polyketide synthase stlB in stalk morphogenesis.</title>
        <authorList>
            <person name="Narita B."/>
            <person name="Kawabe Y."/>
            <person name="Kin K."/>
            <person name="Saito T."/>
            <person name="Gibbs R."/>
            <person name="Kuspa A."/>
            <person name="Muzny D."/>
            <person name="Queller D."/>
            <person name="Richards S."/>
            <person name="Strassman J."/>
            <person name="Sucgang R."/>
            <person name="Worley K."/>
            <person name="Schaap P."/>
        </authorList>
    </citation>
    <scope>NUCLEOTIDE SEQUENCE</scope>
    <source>
        <strain evidence="9">QSvi11</strain>
    </source>
</reference>
<evidence type="ECO:0000256" key="2">
    <source>
        <dbReference type="ARBA" id="ARBA00022692"/>
    </source>
</evidence>
<dbReference type="InterPro" id="IPR036869">
    <property type="entry name" value="J_dom_sf"/>
</dbReference>
<evidence type="ECO:0000256" key="6">
    <source>
        <dbReference type="SAM" id="Phobius"/>
    </source>
</evidence>
<comment type="subcellular location">
    <subcellularLocation>
        <location evidence="1">Membrane</location>
        <topology evidence="1">Multi-pass membrane protein</topology>
    </subcellularLocation>
</comment>
<keyword evidence="2 6" id="KW-0812">Transmembrane</keyword>
<dbReference type="GO" id="GO:0005789">
    <property type="term" value="C:endoplasmic reticulum membrane"/>
    <property type="evidence" value="ECO:0007669"/>
    <property type="project" value="TreeGrafter"/>
</dbReference>
<evidence type="ECO:0000313" key="9">
    <source>
        <dbReference type="EMBL" id="KAF2077820.1"/>
    </source>
</evidence>
<comment type="caution">
    <text evidence="9">The sequence shown here is derived from an EMBL/GenBank/DDBJ whole genome shotgun (WGS) entry which is preliminary data.</text>
</comment>
<dbReference type="EMBL" id="AJWJ01000018">
    <property type="protein sequence ID" value="KAF2077820.1"/>
    <property type="molecule type" value="Genomic_DNA"/>
</dbReference>
<feature type="signal peptide" evidence="7">
    <location>
        <begin position="1"/>
        <end position="22"/>
    </location>
</feature>
<keyword evidence="7" id="KW-0732">Signal</keyword>
<evidence type="ECO:0000256" key="1">
    <source>
        <dbReference type="ARBA" id="ARBA00004141"/>
    </source>
</evidence>
<keyword evidence="3 6" id="KW-1133">Transmembrane helix</keyword>
<evidence type="ECO:0000256" key="7">
    <source>
        <dbReference type="SAM" id="SignalP"/>
    </source>
</evidence>
<sequence>MLKNRLIFISLVLLVVVCVAEAKSPSYYDMITDINKGVDYYKVLEIKRDASEKEIKKAFRKLSIVYHPDRNKNDPLADEKYIVLSKAQTILSNSDTRAEYDDLLVNGVPLYDRYYGQYAYRYTGVQHDIRHVLATLVVLITTVKYLYQLQRYNRVIKLAKQSPLYLKKLKEMQDQGLEDPDLMISGLDKPGIKSLFILQLFIFFPFSILKGIYTFTIVNKFRFKQKSMEELMEEYRLSMGMTVEEFEDHKKRSMEKMEKFKSSGKYKRYLRSKYK</sequence>
<gene>
    <name evidence="9" type="ORF">CYY_000865</name>
</gene>
<evidence type="ECO:0000256" key="3">
    <source>
        <dbReference type="ARBA" id="ARBA00022989"/>
    </source>
</evidence>
<name>A0A8J4V222_9MYCE</name>
<dbReference type="Gene3D" id="1.10.287.110">
    <property type="entry name" value="DnaJ domain"/>
    <property type="match status" value="1"/>
</dbReference>
<dbReference type="SMART" id="SM00271">
    <property type="entry name" value="DnaJ"/>
    <property type="match status" value="1"/>
</dbReference>
<feature type="chain" id="PRO_5035190231" description="J domain-containing protein" evidence="7">
    <location>
        <begin position="23"/>
        <end position="275"/>
    </location>
</feature>
<dbReference type="PANTHER" id="PTHR44176:SF1">
    <property type="entry name" value="DNAJ HOMOLOG SUBFAMILY C MEMBER 25"/>
    <property type="match status" value="1"/>
</dbReference>
<dbReference type="PRINTS" id="PR00625">
    <property type="entry name" value="JDOMAIN"/>
</dbReference>
<dbReference type="PANTHER" id="PTHR44176">
    <property type="entry name" value="DNAJ HOMOLOG SUBFAMILY C MEMBER 25"/>
    <property type="match status" value="1"/>
</dbReference>
<dbReference type="InterPro" id="IPR001623">
    <property type="entry name" value="DnaJ_domain"/>
</dbReference>
<keyword evidence="4 6" id="KW-0472">Membrane</keyword>
<dbReference type="AlphaFoldDB" id="A0A8J4V222"/>
<evidence type="ECO:0000313" key="10">
    <source>
        <dbReference type="Proteomes" id="UP000695562"/>
    </source>
</evidence>
<dbReference type="GO" id="GO:0006457">
    <property type="term" value="P:protein folding"/>
    <property type="evidence" value="ECO:0007669"/>
    <property type="project" value="InterPro"/>
</dbReference>
<dbReference type="SUPFAM" id="SSF46565">
    <property type="entry name" value="Chaperone J-domain"/>
    <property type="match status" value="1"/>
</dbReference>
<keyword evidence="5" id="KW-0143">Chaperone</keyword>
<organism evidence="9 10">
    <name type="scientific">Polysphondylium violaceum</name>
    <dbReference type="NCBI Taxonomy" id="133409"/>
    <lineage>
        <taxon>Eukaryota</taxon>
        <taxon>Amoebozoa</taxon>
        <taxon>Evosea</taxon>
        <taxon>Eumycetozoa</taxon>
        <taxon>Dictyostelia</taxon>
        <taxon>Dictyosteliales</taxon>
        <taxon>Dictyosteliaceae</taxon>
        <taxon>Polysphondylium</taxon>
    </lineage>
</organism>
<dbReference type="InterPro" id="IPR044632">
    <property type="entry name" value="DNAJC25-like"/>
</dbReference>